<keyword evidence="2" id="KW-1185">Reference proteome</keyword>
<protein>
    <submittedName>
        <fullName evidence="1">Uncharacterized protein</fullName>
    </submittedName>
</protein>
<dbReference type="EMBL" id="OBEK01000002">
    <property type="protein sequence ID" value="SNZ10232.1"/>
    <property type="molecule type" value="Genomic_DNA"/>
</dbReference>
<dbReference type="Proteomes" id="UP000219356">
    <property type="component" value="Unassembled WGS sequence"/>
</dbReference>
<reference evidence="2" key="1">
    <citation type="submission" date="2017-09" db="EMBL/GenBank/DDBJ databases">
        <authorList>
            <person name="Varghese N."/>
            <person name="Submissions S."/>
        </authorList>
    </citation>
    <scope>NUCLEOTIDE SEQUENCE [LARGE SCALE GENOMIC DNA]</scope>
    <source>
        <strain evidence="2">CGMCC 1.8913</strain>
    </source>
</reference>
<gene>
    <name evidence="1" type="ORF">SAMN05421503_1619</name>
</gene>
<dbReference type="RefSeq" id="WP_179636915.1">
    <property type="nucleotide sequence ID" value="NZ_OBEK01000002.1"/>
</dbReference>
<evidence type="ECO:0000313" key="2">
    <source>
        <dbReference type="Proteomes" id="UP000219356"/>
    </source>
</evidence>
<name>A0A285NL62_9BACI</name>
<proteinExistence type="predicted"/>
<evidence type="ECO:0000313" key="1">
    <source>
        <dbReference type="EMBL" id="SNZ10232.1"/>
    </source>
</evidence>
<organism evidence="1 2">
    <name type="scientific">Terribacillus aidingensis</name>
    <dbReference type="NCBI Taxonomy" id="586416"/>
    <lineage>
        <taxon>Bacteria</taxon>
        <taxon>Bacillati</taxon>
        <taxon>Bacillota</taxon>
        <taxon>Bacilli</taxon>
        <taxon>Bacillales</taxon>
        <taxon>Bacillaceae</taxon>
        <taxon>Terribacillus</taxon>
    </lineage>
</organism>
<dbReference type="AlphaFoldDB" id="A0A285NL62"/>
<sequence>MHYSDTDIFHEELRRLEDEYRRCPDSGIRSLIQEDIQLMEQAIATAESL</sequence>
<accession>A0A285NL62</accession>